<evidence type="ECO:0000313" key="2">
    <source>
        <dbReference type="EMBL" id="CAA9226456.1"/>
    </source>
</evidence>
<keyword evidence="1" id="KW-0472">Membrane</keyword>
<feature type="transmembrane region" description="Helical" evidence="1">
    <location>
        <begin position="195"/>
        <end position="216"/>
    </location>
</feature>
<protein>
    <recommendedName>
        <fullName evidence="3">Glycosyltransferase RgtA/B/C/D-like domain-containing protein</fullName>
    </recommendedName>
</protein>
<feature type="transmembrane region" description="Helical" evidence="1">
    <location>
        <begin position="355"/>
        <end position="375"/>
    </location>
</feature>
<reference evidence="2" key="1">
    <citation type="submission" date="2020-02" db="EMBL/GenBank/DDBJ databases">
        <authorList>
            <person name="Meier V. D."/>
        </authorList>
    </citation>
    <scope>NUCLEOTIDE SEQUENCE</scope>
    <source>
        <strain evidence="2">AVDCRST_MAG20</strain>
    </source>
</reference>
<organism evidence="2">
    <name type="scientific">uncultured Acidimicrobiales bacterium</name>
    <dbReference type="NCBI Taxonomy" id="310071"/>
    <lineage>
        <taxon>Bacteria</taxon>
        <taxon>Bacillati</taxon>
        <taxon>Actinomycetota</taxon>
        <taxon>Acidimicrobiia</taxon>
        <taxon>Acidimicrobiales</taxon>
        <taxon>environmental samples</taxon>
    </lineage>
</organism>
<evidence type="ECO:0000256" key="1">
    <source>
        <dbReference type="SAM" id="Phobius"/>
    </source>
</evidence>
<dbReference type="EMBL" id="CADCSY010000040">
    <property type="protein sequence ID" value="CAA9226456.1"/>
    <property type="molecule type" value="Genomic_DNA"/>
</dbReference>
<name>A0A6J4HJR8_9ACTN</name>
<feature type="transmembrane region" description="Helical" evidence="1">
    <location>
        <begin position="381"/>
        <end position="404"/>
    </location>
</feature>
<feature type="transmembrane region" description="Helical" evidence="1">
    <location>
        <begin position="172"/>
        <end position="188"/>
    </location>
</feature>
<feature type="transmembrane region" description="Helical" evidence="1">
    <location>
        <begin position="326"/>
        <end position="343"/>
    </location>
</feature>
<feature type="transmembrane region" description="Helical" evidence="1">
    <location>
        <begin position="145"/>
        <end position="166"/>
    </location>
</feature>
<keyword evidence="1" id="KW-0812">Transmembrane</keyword>
<feature type="transmembrane region" description="Helical" evidence="1">
    <location>
        <begin position="39"/>
        <end position="57"/>
    </location>
</feature>
<proteinExistence type="predicted"/>
<feature type="transmembrane region" description="Helical" evidence="1">
    <location>
        <begin position="117"/>
        <end position="138"/>
    </location>
</feature>
<keyword evidence="1" id="KW-1133">Transmembrane helix</keyword>
<accession>A0A6J4HJR8</accession>
<gene>
    <name evidence="2" type="ORF">AVDCRST_MAG20-991</name>
</gene>
<feature type="transmembrane region" description="Helical" evidence="1">
    <location>
        <begin position="411"/>
        <end position="430"/>
    </location>
</feature>
<sequence>MTQLTGAPWDEDLAATLHGRSDDGAGAGPTRGRGRRARAAALGLTIVALLPVLVVVVTRTGRDYLPVQDLAYIDLRVRDVWSGNLPLTGPYSRGFNHPGPMLFWLIGVPSGLLGSPAWATLVGGAVLQGVAIAGSAALAWRRGGLAVVLAILLALHLGYPGGYLFLHHWNPNIAFPFLALYLLLLWSVSLGERRLLPWTVVVGTFLLQSHVGYLLLVGLPAAWTAWVVGRDAGGLWAALRAWARPLRTSAIVGAVLWSPVVIEQVADSGRTGNLTKTWRYFTESEDPVSGLETGLGLWATEFRLPPPWFGGDQPTAGLSPSVLPSSLAWLLVPAVLICVAAWCNRRRPSRSASRFASLMVVASACGIVAMSGLRGETIEYLFIWRSLLATMLLASLVLLVAPTLGLHRRRYVAGAVAVVAVGVLLVEVWGTTRYVARSDRGQVLPYEPVAADVVEQLEDEGPPPGPVLIRGSGLGGIMEGVFDELDRQGVPMRVDREWGYKWGHGRVATPAEVDAVWYIVQDGHLVSDLTGRRGADELFRTTPLAEADEAALVQLQRRLGAQLRREGRPELVGYLDSSLFPFLVEDVGGLDQADLDRLATLNEEVELSGACRCAVVAFPPSAAEELQAEVALYRLPLPER</sequence>
<evidence type="ECO:0008006" key="3">
    <source>
        <dbReference type="Google" id="ProtNLM"/>
    </source>
</evidence>
<dbReference type="AlphaFoldDB" id="A0A6J4HJR8"/>